<feature type="transmembrane region" description="Helical" evidence="1">
    <location>
        <begin position="257"/>
        <end position="277"/>
    </location>
</feature>
<dbReference type="AlphaFoldDB" id="A0A9X2M1B1"/>
<evidence type="ECO:0000313" key="3">
    <source>
        <dbReference type="Proteomes" id="UP001142400"/>
    </source>
</evidence>
<keyword evidence="3" id="KW-1185">Reference proteome</keyword>
<proteinExistence type="predicted"/>
<keyword evidence="1" id="KW-1133">Transmembrane helix</keyword>
<name>A0A9X2M1B1_STRMQ</name>
<sequence>MTQSYLSALGMLAGAVVALSLTGVVAALRGWRPAVRGLRPGRVRGRLVRAVEELPPGWRDNYRLLLAGAAGAGALMWAVTGWPVHGLLAFATVAGLPFVLYPGGSGRTEVARLEAIAEWLQQLASVRAGGKPLESTIVELDTVPALLERPVGRLADRLSSGMPARRAYRGLADDLASRIGDDLSQLFMDHVTSRGPGLARALSAQAALVARQAADLRDIDAERAKARSEARRVSLFAIAVVAVILVNGSYSEPFATPIGQLGLLVLGVLFVASLLWLRKMAVMEEEPRTLLTAEERAKEQAKESESA</sequence>
<evidence type="ECO:0000313" key="2">
    <source>
        <dbReference type="EMBL" id="MCQ8833806.1"/>
    </source>
</evidence>
<comment type="caution">
    <text evidence="2">The sequence shown here is derived from an EMBL/GenBank/DDBJ whole genome shotgun (WGS) entry which is preliminary data.</text>
</comment>
<reference evidence="2" key="1">
    <citation type="submission" date="2022-06" db="EMBL/GenBank/DDBJ databases">
        <title>WGS of actinobacteria.</title>
        <authorList>
            <person name="Thawai C."/>
        </authorList>
    </citation>
    <scope>NUCLEOTIDE SEQUENCE</scope>
    <source>
        <strain evidence="2">DSM 42010</strain>
    </source>
</reference>
<dbReference type="RefSeq" id="WP_257634282.1">
    <property type="nucleotide sequence ID" value="NZ_JANIIC010000048.1"/>
</dbReference>
<dbReference type="Proteomes" id="UP001142400">
    <property type="component" value="Unassembled WGS sequence"/>
</dbReference>
<feature type="transmembrane region" description="Helical" evidence="1">
    <location>
        <begin position="6"/>
        <end position="28"/>
    </location>
</feature>
<accession>A0A9X2M1B1</accession>
<dbReference type="PANTHER" id="PTHR35007">
    <property type="entry name" value="INTEGRAL MEMBRANE PROTEIN-RELATED"/>
    <property type="match status" value="1"/>
</dbReference>
<protein>
    <recommendedName>
        <fullName evidence="4">Type II secretion system protein GspF domain-containing protein</fullName>
    </recommendedName>
</protein>
<feature type="transmembrane region" description="Helical" evidence="1">
    <location>
        <begin position="233"/>
        <end position="251"/>
    </location>
</feature>
<organism evidence="2 3">
    <name type="scientific">Streptomyces malaysiensis subsp. samsunensis</name>
    <dbReference type="NCBI Taxonomy" id="459658"/>
    <lineage>
        <taxon>Bacteria</taxon>
        <taxon>Bacillati</taxon>
        <taxon>Actinomycetota</taxon>
        <taxon>Actinomycetes</taxon>
        <taxon>Kitasatosporales</taxon>
        <taxon>Streptomycetaceae</taxon>
        <taxon>Streptomyces</taxon>
        <taxon>Streptomyces violaceusniger group</taxon>
    </lineage>
</organism>
<feature type="transmembrane region" description="Helical" evidence="1">
    <location>
        <begin position="85"/>
        <end position="103"/>
    </location>
</feature>
<evidence type="ECO:0000256" key="1">
    <source>
        <dbReference type="SAM" id="Phobius"/>
    </source>
</evidence>
<keyword evidence="1" id="KW-0812">Transmembrane</keyword>
<dbReference type="EMBL" id="JANIIC010000048">
    <property type="protein sequence ID" value="MCQ8833806.1"/>
    <property type="molecule type" value="Genomic_DNA"/>
</dbReference>
<gene>
    <name evidence="2" type="ORF">NQU54_33335</name>
</gene>
<evidence type="ECO:0008006" key="4">
    <source>
        <dbReference type="Google" id="ProtNLM"/>
    </source>
</evidence>
<dbReference type="PANTHER" id="PTHR35007:SF3">
    <property type="entry name" value="POSSIBLE CONSERVED ALANINE RICH MEMBRANE PROTEIN"/>
    <property type="match status" value="1"/>
</dbReference>
<keyword evidence="1" id="KW-0472">Membrane</keyword>